<accession>B6XF94</accession>
<sequence>MKEFFHGRLKDGDDFMEFIPFSHFGTKVAAINRIKEKKSANDNKGTPQLITVSIEHGVNEMLKTNSDWGSNTPISLSLELAELYEEGSRERDIFNGINQALLSKKGESVFGSKQKLYDEGFKLIKVELDKLKIKAIYYKNLVEDDSISVCVVDPKIIKILKRNEINI</sequence>
<reference evidence="1 2" key="2">
    <citation type="submission" date="2008-10" db="EMBL/GenBank/DDBJ databases">
        <authorList>
            <person name="Fulton L."/>
            <person name="Clifton S."/>
            <person name="Fulton B."/>
            <person name="Xu J."/>
            <person name="Minx P."/>
            <person name="Pepin K.H."/>
            <person name="Johnson M."/>
            <person name="Bhonagiri V."/>
            <person name="Nash W.E."/>
            <person name="Mardis E.R."/>
            <person name="Wilson R.K."/>
        </authorList>
    </citation>
    <scope>NUCLEOTIDE SEQUENCE [LARGE SCALE GENOMIC DNA]</scope>
    <source>
        <strain evidence="1 2">DSM 30120</strain>
    </source>
</reference>
<dbReference type="Proteomes" id="UP000003729">
    <property type="component" value="Unassembled WGS sequence"/>
</dbReference>
<gene>
    <name evidence="1" type="ORF">PROVALCAL_02026</name>
</gene>
<dbReference type="GeneID" id="57293484"/>
<comment type="caution">
    <text evidence="1">The sequence shown here is derived from an EMBL/GenBank/DDBJ whole genome shotgun (WGS) entry which is preliminary data.</text>
</comment>
<dbReference type="AlphaFoldDB" id="B6XF94"/>
<evidence type="ECO:0000313" key="1">
    <source>
        <dbReference type="EMBL" id="EEB46182.1"/>
    </source>
</evidence>
<proteinExistence type="predicted"/>
<evidence type="ECO:0000313" key="2">
    <source>
        <dbReference type="Proteomes" id="UP000003729"/>
    </source>
</evidence>
<organism evidence="1 2">
    <name type="scientific">Providencia alcalifaciens DSM 30120</name>
    <dbReference type="NCBI Taxonomy" id="520999"/>
    <lineage>
        <taxon>Bacteria</taxon>
        <taxon>Pseudomonadati</taxon>
        <taxon>Pseudomonadota</taxon>
        <taxon>Gammaproteobacteria</taxon>
        <taxon>Enterobacterales</taxon>
        <taxon>Morganellaceae</taxon>
        <taxon>Providencia</taxon>
    </lineage>
</organism>
<name>B6XF94_9GAMM</name>
<dbReference type="EMBL" id="ABXW01000046">
    <property type="protein sequence ID" value="EEB46182.1"/>
    <property type="molecule type" value="Genomic_DNA"/>
</dbReference>
<protein>
    <submittedName>
        <fullName evidence="1">Uncharacterized protein</fullName>
    </submittedName>
</protein>
<reference evidence="1 2" key="1">
    <citation type="submission" date="2008-10" db="EMBL/GenBank/DDBJ databases">
        <title>Draft genome sequence of Providencia alcalifaciens (DSM 30120).</title>
        <authorList>
            <person name="Sudarsanam P."/>
            <person name="Ley R."/>
            <person name="Guruge J."/>
            <person name="Turnbaugh P.J."/>
            <person name="Mahowald M."/>
            <person name="Liep D."/>
            <person name="Gordon J."/>
        </authorList>
    </citation>
    <scope>NUCLEOTIDE SEQUENCE [LARGE SCALE GENOMIC DNA]</scope>
    <source>
        <strain evidence="1 2">DSM 30120</strain>
    </source>
</reference>
<dbReference type="eggNOG" id="ENOG502ZTDM">
    <property type="taxonomic scope" value="Bacteria"/>
</dbReference>
<dbReference type="RefSeq" id="WP_006658970.1">
    <property type="nucleotide sequence ID" value="NZ_ABXW01000046.1"/>
</dbReference>